<feature type="transmembrane region" description="Helical" evidence="1">
    <location>
        <begin position="418"/>
        <end position="440"/>
    </location>
</feature>
<feature type="transmembrane region" description="Helical" evidence="1">
    <location>
        <begin position="144"/>
        <end position="165"/>
    </location>
</feature>
<sequence>MNIVFLLIVVTAFAAAAWRQWHFVPSDGAEAVSSPMEALSSGMVASATGAIELAIGLVGVMALFLGLMKVAEEGGMLVIIAKLIRPLMVRLFPQVPANHPAMGAMILNMSANALGLGNAATPFGIRAMQALDALNPRPGTATNAMAMFLAINTSGVTLLPAKVIAIRAASGSMDPAGILPTTLFATVVSTLAAIAAALLFQRFFPVGQPTAEELAMARPWVADAQAVALPAASTQAAAEDVSAYPLWVCILALGCIVLAIPATIFWGKVIAPWIVPTMMLGFLVFGWLRGVRIYEAFVEGAKDGFGVALRIMPYLVAILVAVGMLRASGALDVIVGTLAVVTAPLGLPAEALPMALLRPLSGSGAYGVMTATLTDPAIGPDSYVGYLVSTIMGSSETTFYVLAVYFGAVQVRRIRHTLLAALTADVVAVVASVAICRYLFT</sequence>
<dbReference type="OrthoDB" id="9805623at2"/>
<comment type="caution">
    <text evidence="3">The sequence shown here is derived from an EMBL/GenBank/DDBJ whole genome shotgun (WGS) entry which is preliminary data.</text>
</comment>
<dbReference type="InterPro" id="IPR011415">
    <property type="entry name" value="SpmA_SpmB"/>
</dbReference>
<dbReference type="PIRSF" id="PIRSF036542">
    <property type="entry name" value="SpmA_SpmB"/>
    <property type="match status" value="1"/>
</dbReference>
<feature type="domain" description="Nucleoside transporter/FeoB GTPase Gate" evidence="2">
    <location>
        <begin position="308"/>
        <end position="409"/>
    </location>
</feature>
<dbReference type="Proteomes" id="UP000278006">
    <property type="component" value="Unassembled WGS sequence"/>
</dbReference>
<evidence type="ECO:0000256" key="1">
    <source>
        <dbReference type="SAM" id="Phobius"/>
    </source>
</evidence>
<protein>
    <submittedName>
        <fullName evidence="3">Spore maturation protein</fullName>
    </submittedName>
</protein>
<accession>A0A3M6QZF2</accession>
<evidence type="ECO:0000259" key="2">
    <source>
        <dbReference type="Pfam" id="PF07670"/>
    </source>
</evidence>
<evidence type="ECO:0000313" key="3">
    <source>
        <dbReference type="EMBL" id="RMX08390.1"/>
    </source>
</evidence>
<proteinExistence type="predicted"/>
<feature type="transmembrane region" description="Helical" evidence="1">
    <location>
        <begin position="43"/>
        <end position="67"/>
    </location>
</feature>
<dbReference type="PANTHER" id="PTHR35793">
    <property type="entry name" value="INNER MEMBRANE PROTEIN YJIG"/>
    <property type="match status" value="1"/>
</dbReference>
<feature type="transmembrane region" description="Helical" evidence="1">
    <location>
        <begin position="383"/>
        <end position="406"/>
    </location>
</feature>
<feature type="transmembrane region" description="Helical" evidence="1">
    <location>
        <begin position="244"/>
        <end position="266"/>
    </location>
</feature>
<keyword evidence="4" id="KW-1185">Reference proteome</keyword>
<feature type="transmembrane region" description="Helical" evidence="1">
    <location>
        <begin position="304"/>
        <end position="322"/>
    </location>
</feature>
<dbReference type="AlphaFoldDB" id="A0A3M6QZF2"/>
<organism evidence="3 4">
    <name type="scientific">Corticibacter populi</name>
    <dbReference type="NCBI Taxonomy" id="1550736"/>
    <lineage>
        <taxon>Bacteria</taxon>
        <taxon>Pseudomonadati</taxon>
        <taxon>Pseudomonadota</taxon>
        <taxon>Betaproteobacteria</taxon>
        <taxon>Burkholderiales</taxon>
        <taxon>Comamonadaceae</taxon>
        <taxon>Corticibacter</taxon>
    </lineage>
</organism>
<keyword evidence="1" id="KW-0472">Membrane</keyword>
<name>A0A3M6QZF2_9BURK</name>
<reference evidence="3 4" key="1">
    <citation type="submission" date="2018-10" db="EMBL/GenBank/DDBJ databases">
        <title>Draft genome of Cortibacter populi DSM10536.</title>
        <authorList>
            <person name="Bernier A.-M."/>
            <person name="Bernard K."/>
        </authorList>
    </citation>
    <scope>NUCLEOTIDE SEQUENCE [LARGE SCALE GENOMIC DNA]</scope>
    <source>
        <strain evidence="3 4">DSM 105136</strain>
    </source>
</reference>
<feature type="transmembrane region" description="Helical" evidence="1">
    <location>
        <begin position="177"/>
        <end position="200"/>
    </location>
</feature>
<feature type="transmembrane region" description="Helical" evidence="1">
    <location>
        <begin position="273"/>
        <end position="292"/>
    </location>
</feature>
<keyword evidence="1" id="KW-0812">Transmembrane</keyword>
<gene>
    <name evidence="3" type="ORF">D8I35_04705</name>
</gene>
<evidence type="ECO:0000313" key="4">
    <source>
        <dbReference type="Proteomes" id="UP000278006"/>
    </source>
</evidence>
<dbReference type="PANTHER" id="PTHR35793:SF2">
    <property type="entry name" value="INNER MEMBRANE PROTEIN YJIG"/>
    <property type="match status" value="1"/>
</dbReference>
<dbReference type="InterPro" id="IPR011642">
    <property type="entry name" value="Gate_dom"/>
</dbReference>
<keyword evidence="1" id="KW-1133">Transmembrane helix</keyword>
<dbReference type="RefSeq" id="WP_122226515.1">
    <property type="nucleotide sequence ID" value="NZ_RDQO01000001.1"/>
</dbReference>
<dbReference type="EMBL" id="RDQO01000001">
    <property type="protein sequence ID" value="RMX08390.1"/>
    <property type="molecule type" value="Genomic_DNA"/>
</dbReference>
<dbReference type="InterPro" id="IPR052549">
    <property type="entry name" value="SpmB"/>
</dbReference>
<dbReference type="Pfam" id="PF07670">
    <property type="entry name" value="Gate"/>
    <property type="match status" value="2"/>
</dbReference>
<dbReference type="GO" id="GO:0005886">
    <property type="term" value="C:plasma membrane"/>
    <property type="evidence" value="ECO:0007669"/>
    <property type="project" value="TreeGrafter"/>
</dbReference>
<feature type="domain" description="Nucleoside transporter/FeoB GTPase Gate" evidence="2">
    <location>
        <begin position="55"/>
        <end position="167"/>
    </location>
</feature>